<reference evidence="1" key="1">
    <citation type="submission" date="2018-05" db="EMBL/GenBank/DDBJ databases">
        <authorList>
            <person name="Lanie J.A."/>
            <person name="Ng W.-L."/>
            <person name="Kazmierczak K.M."/>
            <person name="Andrzejewski T.M."/>
            <person name="Davidsen T.M."/>
            <person name="Wayne K.J."/>
            <person name="Tettelin H."/>
            <person name="Glass J.I."/>
            <person name="Rusch D."/>
            <person name="Podicherti R."/>
            <person name="Tsui H.-C.T."/>
            <person name="Winkler M.E."/>
        </authorList>
    </citation>
    <scope>NUCLEOTIDE SEQUENCE</scope>
</reference>
<organism evidence="1">
    <name type="scientific">marine metagenome</name>
    <dbReference type="NCBI Taxonomy" id="408172"/>
    <lineage>
        <taxon>unclassified sequences</taxon>
        <taxon>metagenomes</taxon>
        <taxon>ecological metagenomes</taxon>
    </lineage>
</organism>
<dbReference type="InterPro" id="IPR019776">
    <property type="entry name" value="Flagellar_basal_body_rod_CS"/>
</dbReference>
<protein>
    <submittedName>
        <fullName evidence="1">Uncharacterized protein</fullName>
    </submittedName>
</protein>
<dbReference type="AlphaFoldDB" id="A0A381V7W7"/>
<gene>
    <name evidence="1" type="ORF">METZ01_LOCUS89330</name>
</gene>
<dbReference type="EMBL" id="UINC01008094">
    <property type="protein sequence ID" value="SVA36476.1"/>
    <property type="molecule type" value="Genomic_DNA"/>
</dbReference>
<sequence length="607" mass="60092">NAATRATKAIGFDSLGAIELQTGVGSWEGTWATSTAYTLRDVVVDGAAGGSTDNLYVCIVAHTSGTFSTDLSASKWELMIDVEESRNWAKKTDGVVADSEYSAKAYAIGGTGITDTATKGAAKEWAIEVSGNVDGTSFSSKEYAQGTQASTGGSAKDYAQKVNGGVSGATSDHSAKAWSVGGTGVTTTASKGAAKEWATTTGGLVDTAEYSAKEYALGTTVAAGSAKDWAMQASGTVDGTSYSAKYNADAAATSASAASTSQSAAATSATASATSATASASSATAGASSATASASSATAAASSATAAAASYDSFDDRYLGVKSADVNVDNDGNTLLDGALYFNTTNDVMMVYDLGNTTWNRTTPTSADQTKINTVSGIAANVSTVAGIAANVTTVAGISGNTTTVAGIASDVTAVAGDATDIGAVAGKATEIGLLGVAGVITDMGILGTADVVTDMNVLGTAAVVEDMDILGTAGNVTNMATVSTNIANVNTTATNITGVNSFAERYRVESSNPVSSLDEGDLVFNTTSNALSYYDGTSWNAITSDTDVKVGVSANDTTAGYLNGKLVAGTLVTLTENSDGGNETLTIASTGDASGTGVAMAIALGG</sequence>
<accession>A0A381V7W7</accession>
<feature type="non-terminal residue" evidence="1">
    <location>
        <position position="1"/>
    </location>
</feature>
<dbReference type="Gene3D" id="2.10.10.20">
    <property type="entry name" value="Carbohydrate-binding module superfamily 5/12"/>
    <property type="match status" value="1"/>
</dbReference>
<name>A0A381V7W7_9ZZZZ</name>
<dbReference type="PROSITE" id="PS00588">
    <property type="entry name" value="FLAGELLA_BB_ROD"/>
    <property type="match status" value="1"/>
</dbReference>
<proteinExistence type="predicted"/>
<evidence type="ECO:0000313" key="1">
    <source>
        <dbReference type="EMBL" id="SVA36476.1"/>
    </source>
</evidence>